<evidence type="ECO:0000256" key="2">
    <source>
        <dbReference type="SAM" id="Phobius"/>
    </source>
</evidence>
<feature type="domain" description="Nucleoside phosphorylase" evidence="3">
    <location>
        <begin position="295"/>
        <end position="380"/>
    </location>
</feature>
<dbReference type="Pfam" id="PF24883">
    <property type="entry name" value="NPHP3_N"/>
    <property type="match status" value="1"/>
</dbReference>
<accession>A0A9P9IJR5</accession>
<sequence>MSRNTVYISGGEDSVLNGTIKGQDCKSHLRRLTQNAYTVGWVCALPKEQTAAIAMLDQKHEPLPIPPNDHSIYILGSIGNHNIVIACLPFGRIGNSPSAVVATRMIATFPSIRFGLMVGIGGGIPPKVRLGDVVVSKPIDRFPGVVQWDMGKAEEGGKFNRTGSLNNPPSVLLAALGLLYTEHEMNGSKIPQYLADLKRNWPMLAPKYIRSDSLHDVLFAPSNPHRTQSRWYVTFATIWGPILAFLAFFLGWWTVAPAEHVLQRTGDPTMNTAADGDEEENDCRFCDTARVIKRKPREMRVHYGLIASGNQVIKDAKFRDNLNQRFDQNVLCVEMEAAGLMNDFPCIVIRGICDYADSHKNQAWQEHAAAVAAAFAKEVLSVVPVQEVEQLPALGILADLKEVAEAHRNIAQKQLEIQEHDVKQKLSDKQEKCLQLFRLTSGDKDVTYEWYKDRIEHRVEGTCAWFLNHRNFQSWLEQVSGPLLVSADPGCGKSVLAKYLIDEGLPRSATICYFFFKDGDQNTVRQALCALLHQLFIKNPLLIQHATVQFAKDGPGLINSTKSLWTILQNAVQDPQAGPIIIVLDALDECAEVEFVDLIQNIEDQFRNSKGSSRLKYLLTSRPYEQIVSKFKGLLATFPYVRIPGEEESKSISLEVSCVIQHRVEQLAREKDLSLEVKGHLKDLLLQITHRSRVYYCNASKQHQPSVRADPK</sequence>
<dbReference type="Gene3D" id="3.40.50.300">
    <property type="entry name" value="P-loop containing nucleotide triphosphate hydrolases"/>
    <property type="match status" value="1"/>
</dbReference>
<dbReference type="Gene3D" id="3.40.50.1580">
    <property type="entry name" value="Nucleoside phosphorylase domain"/>
    <property type="match status" value="1"/>
</dbReference>
<keyword evidence="1" id="KW-0677">Repeat</keyword>
<proteinExistence type="predicted"/>
<feature type="domain" description="Nephrocystin 3-like N-terminal" evidence="5">
    <location>
        <begin position="461"/>
        <end position="622"/>
    </location>
</feature>
<protein>
    <submittedName>
        <fullName evidence="6">Nucleoside phosphorylase domain-containing protein</fullName>
    </submittedName>
</protein>
<dbReference type="InterPro" id="IPR055497">
    <property type="entry name" value="DUF7069"/>
</dbReference>
<dbReference type="OrthoDB" id="194358at2759"/>
<dbReference type="Pfam" id="PF23239">
    <property type="entry name" value="DUF7069"/>
    <property type="match status" value="1"/>
</dbReference>
<evidence type="ECO:0000256" key="1">
    <source>
        <dbReference type="ARBA" id="ARBA00022737"/>
    </source>
</evidence>
<dbReference type="Pfam" id="PF01048">
    <property type="entry name" value="PNP_UDP_1"/>
    <property type="match status" value="1"/>
</dbReference>
<dbReference type="Proteomes" id="UP000700596">
    <property type="component" value="Unassembled WGS sequence"/>
</dbReference>
<dbReference type="PANTHER" id="PTHR46082">
    <property type="entry name" value="ATP/GTP-BINDING PROTEIN-RELATED"/>
    <property type="match status" value="1"/>
</dbReference>
<reference evidence="6" key="1">
    <citation type="journal article" date="2021" name="Nat. Commun.">
        <title>Genetic determinants of endophytism in the Arabidopsis root mycobiome.</title>
        <authorList>
            <person name="Mesny F."/>
            <person name="Miyauchi S."/>
            <person name="Thiergart T."/>
            <person name="Pickel B."/>
            <person name="Atanasova L."/>
            <person name="Karlsson M."/>
            <person name="Huettel B."/>
            <person name="Barry K.W."/>
            <person name="Haridas S."/>
            <person name="Chen C."/>
            <person name="Bauer D."/>
            <person name="Andreopoulos W."/>
            <person name="Pangilinan J."/>
            <person name="LaButti K."/>
            <person name="Riley R."/>
            <person name="Lipzen A."/>
            <person name="Clum A."/>
            <person name="Drula E."/>
            <person name="Henrissat B."/>
            <person name="Kohler A."/>
            <person name="Grigoriev I.V."/>
            <person name="Martin F.M."/>
            <person name="Hacquard S."/>
        </authorList>
    </citation>
    <scope>NUCLEOTIDE SEQUENCE</scope>
    <source>
        <strain evidence="6">MPI-CAGE-CH-0243</strain>
    </source>
</reference>
<feature type="transmembrane region" description="Helical" evidence="2">
    <location>
        <begin position="231"/>
        <end position="255"/>
    </location>
</feature>
<feature type="domain" description="DUF7069" evidence="4">
    <location>
        <begin position="652"/>
        <end position="695"/>
    </location>
</feature>
<dbReference type="InterPro" id="IPR056884">
    <property type="entry name" value="NPHP3-like_N"/>
</dbReference>
<dbReference type="EMBL" id="JAGMWT010000009">
    <property type="protein sequence ID" value="KAH7122792.1"/>
    <property type="molecule type" value="Genomic_DNA"/>
</dbReference>
<dbReference type="InterPro" id="IPR053137">
    <property type="entry name" value="NLR-like"/>
</dbReference>
<dbReference type="SUPFAM" id="SSF53167">
    <property type="entry name" value="Purine and uridine phosphorylases"/>
    <property type="match status" value="1"/>
</dbReference>
<keyword evidence="2" id="KW-1133">Transmembrane helix</keyword>
<evidence type="ECO:0000259" key="4">
    <source>
        <dbReference type="Pfam" id="PF23239"/>
    </source>
</evidence>
<dbReference type="GO" id="GO:0003824">
    <property type="term" value="F:catalytic activity"/>
    <property type="evidence" value="ECO:0007669"/>
    <property type="project" value="InterPro"/>
</dbReference>
<evidence type="ECO:0000313" key="6">
    <source>
        <dbReference type="EMBL" id="KAH7122792.1"/>
    </source>
</evidence>
<evidence type="ECO:0000259" key="3">
    <source>
        <dbReference type="Pfam" id="PF01048"/>
    </source>
</evidence>
<dbReference type="AlphaFoldDB" id="A0A9P9IJR5"/>
<dbReference type="InterPro" id="IPR000845">
    <property type="entry name" value="Nucleoside_phosphorylase_d"/>
</dbReference>
<name>A0A9P9IJR5_9PLEO</name>
<gene>
    <name evidence="6" type="ORF">B0J11DRAFT_464903</name>
</gene>
<dbReference type="GO" id="GO:0009116">
    <property type="term" value="P:nucleoside metabolic process"/>
    <property type="evidence" value="ECO:0007669"/>
    <property type="project" value="InterPro"/>
</dbReference>
<keyword evidence="7" id="KW-1185">Reference proteome</keyword>
<evidence type="ECO:0000313" key="7">
    <source>
        <dbReference type="Proteomes" id="UP000700596"/>
    </source>
</evidence>
<dbReference type="InterPro" id="IPR035994">
    <property type="entry name" value="Nucleoside_phosphorylase_sf"/>
</dbReference>
<dbReference type="InterPro" id="IPR027417">
    <property type="entry name" value="P-loop_NTPase"/>
</dbReference>
<dbReference type="PANTHER" id="PTHR46082:SF11">
    <property type="entry name" value="AAA+ ATPASE DOMAIN-CONTAINING PROTEIN-RELATED"/>
    <property type="match status" value="1"/>
</dbReference>
<comment type="caution">
    <text evidence="6">The sequence shown here is derived from an EMBL/GenBank/DDBJ whole genome shotgun (WGS) entry which is preliminary data.</text>
</comment>
<evidence type="ECO:0000259" key="5">
    <source>
        <dbReference type="Pfam" id="PF24883"/>
    </source>
</evidence>
<keyword evidence="2" id="KW-0812">Transmembrane</keyword>
<keyword evidence="2" id="KW-0472">Membrane</keyword>
<dbReference type="SUPFAM" id="SSF52540">
    <property type="entry name" value="P-loop containing nucleoside triphosphate hydrolases"/>
    <property type="match status" value="1"/>
</dbReference>
<organism evidence="6 7">
    <name type="scientific">Dendryphion nanum</name>
    <dbReference type="NCBI Taxonomy" id="256645"/>
    <lineage>
        <taxon>Eukaryota</taxon>
        <taxon>Fungi</taxon>
        <taxon>Dikarya</taxon>
        <taxon>Ascomycota</taxon>
        <taxon>Pezizomycotina</taxon>
        <taxon>Dothideomycetes</taxon>
        <taxon>Pleosporomycetidae</taxon>
        <taxon>Pleosporales</taxon>
        <taxon>Torulaceae</taxon>
        <taxon>Dendryphion</taxon>
    </lineage>
</organism>